<proteinExistence type="predicted"/>
<dbReference type="EMBL" id="BAAAEM010000003">
    <property type="protein sequence ID" value="GAA0488109.1"/>
    <property type="molecule type" value="Genomic_DNA"/>
</dbReference>
<dbReference type="Pfam" id="PF00561">
    <property type="entry name" value="Abhydrolase_1"/>
    <property type="match status" value="1"/>
</dbReference>
<dbReference type="SUPFAM" id="SSF53474">
    <property type="entry name" value="alpha/beta-Hydrolases"/>
    <property type="match status" value="1"/>
</dbReference>
<dbReference type="InterPro" id="IPR000073">
    <property type="entry name" value="AB_hydrolase_1"/>
</dbReference>
<gene>
    <name evidence="3" type="ORF">GCM10009096_33840</name>
</gene>
<organism evidence="3 4">
    <name type="scientific">Parasphingorhabdus litoris</name>
    <dbReference type="NCBI Taxonomy" id="394733"/>
    <lineage>
        <taxon>Bacteria</taxon>
        <taxon>Pseudomonadati</taxon>
        <taxon>Pseudomonadota</taxon>
        <taxon>Alphaproteobacteria</taxon>
        <taxon>Sphingomonadales</taxon>
        <taxon>Sphingomonadaceae</taxon>
        <taxon>Parasphingorhabdus</taxon>
    </lineage>
</organism>
<dbReference type="PANTHER" id="PTHR43329">
    <property type="entry name" value="EPOXIDE HYDROLASE"/>
    <property type="match status" value="1"/>
</dbReference>
<comment type="caution">
    <text evidence="3">The sequence shown here is derived from an EMBL/GenBank/DDBJ whole genome shotgun (WGS) entry which is preliminary data.</text>
</comment>
<sequence>MATSFRDKKKFETVHGKQMAYIEEGEGDPIVFLHGNPTSSYLWRNIMPHLAGRGRLIAPDLIGMGDSEKLENSGPDRYSFVEHRKYLFALLDQLGVKENVTLVIHDWGSGLGFHWAHQHPDAVKAIAFMEAIVAPIPSWENFPQDFADIFGGFRSPAGEEMVLENNMFVEGILPGAIMRQLTDEEMNEYRRPFANAGEDRRPTLTWPRQIPIAGEPADVVEIVGQYNAWLAETQIPKLFINAEPGALIVGPVRDMVRSWPNLSEVTVAGTHFIQEDSPEEIGKAISDWLPD</sequence>
<evidence type="ECO:0000259" key="2">
    <source>
        <dbReference type="Pfam" id="PF00561"/>
    </source>
</evidence>
<dbReference type="NCBIfam" id="NF002938">
    <property type="entry name" value="PRK03592.1"/>
    <property type="match status" value="1"/>
</dbReference>
<evidence type="ECO:0000256" key="1">
    <source>
        <dbReference type="ARBA" id="ARBA00022801"/>
    </source>
</evidence>
<dbReference type="Proteomes" id="UP001500713">
    <property type="component" value="Unassembled WGS sequence"/>
</dbReference>
<dbReference type="Gene3D" id="3.40.50.1820">
    <property type="entry name" value="alpha/beta hydrolase"/>
    <property type="match status" value="1"/>
</dbReference>
<feature type="domain" description="AB hydrolase-1" evidence="2">
    <location>
        <begin position="29"/>
        <end position="277"/>
    </location>
</feature>
<keyword evidence="1" id="KW-0378">Hydrolase</keyword>
<reference evidence="3 4" key="1">
    <citation type="journal article" date="2019" name="Int. J. Syst. Evol. Microbiol.">
        <title>The Global Catalogue of Microorganisms (GCM) 10K type strain sequencing project: providing services to taxonomists for standard genome sequencing and annotation.</title>
        <authorList>
            <consortium name="The Broad Institute Genomics Platform"/>
            <consortium name="The Broad Institute Genome Sequencing Center for Infectious Disease"/>
            <person name="Wu L."/>
            <person name="Ma J."/>
        </authorList>
    </citation>
    <scope>NUCLEOTIDE SEQUENCE [LARGE SCALE GENOMIC DNA]</scope>
    <source>
        <strain evidence="3 4">JCM 14162</strain>
    </source>
</reference>
<evidence type="ECO:0000313" key="3">
    <source>
        <dbReference type="EMBL" id="GAA0488109.1"/>
    </source>
</evidence>
<dbReference type="InterPro" id="IPR000639">
    <property type="entry name" value="Epox_hydrolase-like"/>
</dbReference>
<protein>
    <submittedName>
        <fullName evidence="3">Haloalkane dehalogenase</fullName>
    </submittedName>
</protein>
<dbReference type="RefSeq" id="WP_229955889.1">
    <property type="nucleotide sequence ID" value="NZ_BAAAEM010000003.1"/>
</dbReference>
<evidence type="ECO:0000313" key="4">
    <source>
        <dbReference type="Proteomes" id="UP001500713"/>
    </source>
</evidence>
<keyword evidence="4" id="KW-1185">Reference proteome</keyword>
<name>A0ABN1B1N3_9SPHN</name>
<dbReference type="PRINTS" id="PR00412">
    <property type="entry name" value="EPOXHYDRLASE"/>
</dbReference>
<dbReference type="InterPro" id="IPR029058">
    <property type="entry name" value="AB_hydrolase_fold"/>
</dbReference>
<accession>A0ABN1B1N3</accession>